<dbReference type="Pfam" id="PF00703">
    <property type="entry name" value="Glyco_hydro_2"/>
    <property type="match status" value="1"/>
</dbReference>
<reference evidence="15" key="1">
    <citation type="journal article" date="2019" name="Int. J. Syst. Evol. Microbiol.">
        <title>The Global Catalogue of Microorganisms (GCM) 10K type strain sequencing project: providing services to taxonomists for standard genome sequencing and annotation.</title>
        <authorList>
            <consortium name="The Broad Institute Genomics Platform"/>
            <consortium name="The Broad Institute Genome Sequencing Center for Infectious Disease"/>
            <person name="Wu L."/>
            <person name="Ma J."/>
        </authorList>
    </citation>
    <scope>NUCLEOTIDE SEQUENCE [LARGE SCALE GENOMIC DNA]</scope>
    <source>
        <strain evidence="15">KCTC 22209</strain>
    </source>
</reference>
<dbReference type="Gene3D" id="2.60.40.10">
    <property type="entry name" value="Immunoglobulins"/>
    <property type="match status" value="1"/>
</dbReference>
<name>A0ABW5YZS3_9SPHI</name>
<dbReference type="InterPro" id="IPR011013">
    <property type="entry name" value="Gal_mutarotase_sf_dom"/>
</dbReference>
<evidence type="ECO:0000256" key="9">
    <source>
        <dbReference type="ARBA" id="ARBA00032230"/>
    </source>
</evidence>
<dbReference type="PANTHER" id="PTHR46323">
    <property type="entry name" value="BETA-GALACTOSIDASE"/>
    <property type="match status" value="1"/>
</dbReference>
<comment type="cofactor">
    <cofactor evidence="2">
        <name>Ca(2+)</name>
        <dbReference type="ChEBI" id="CHEBI:29108"/>
    </cofactor>
</comment>
<dbReference type="SUPFAM" id="SSF74650">
    <property type="entry name" value="Galactose mutarotase-like"/>
    <property type="match status" value="1"/>
</dbReference>
<dbReference type="Proteomes" id="UP001597509">
    <property type="component" value="Unassembled WGS sequence"/>
</dbReference>
<dbReference type="PANTHER" id="PTHR46323:SF2">
    <property type="entry name" value="BETA-GALACTOSIDASE"/>
    <property type="match status" value="1"/>
</dbReference>
<dbReference type="PRINTS" id="PR00132">
    <property type="entry name" value="GLHYDRLASE2"/>
</dbReference>
<dbReference type="Gene3D" id="2.60.120.260">
    <property type="entry name" value="Galactose-binding domain-like"/>
    <property type="match status" value="1"/>
</dbReference>
<feature type="domain" description="Glycosyl hydrolases family 2 sugar binding" evidence="12">
    <location>
        <begin position="41"/>
        <end position="186"/>
    </location>
</feature>
<evidence type="ECO:0000259" key="11">
    <source>
        <dbReference type="Pfam" id="PF02836"/>
    </source>
</evidence>
<feature type="domain" description="Glycoside hydrolase family 2 immunoglobulin-like beta-sandwich" evidence="10">
    <location>
        <begin position="188"/>
        <end position="302"/>
    </location>
</feature>
<evidence type="ECO:0000256" key="5">
    <source>
        <dbReference type="ARBA" id="ARBA00012756"/>
    </source>
</evidence>
<evidence type="ECO:0000256" key="3">
    <source>
        <dbReference type="ARBA" id="ARBA00007401"/>
    </source>
</evidence>
<organism evidence="14 15">
    <name type="scientific">Sphingobacterium anhuiense</name>
    <dbReference type="NCBI Taxonomy" id="493780"/>
    <lineage>
        <taxon>Bacteria</taxon>
        <taxon>Pseudomonadati</taxon>
        <taxon>Bacteroidota</taxon>
        <taxon>Sphingobacteriia</taxon>
        <taxon>Sphingobacteriales</taxon>
        <taxon>Sphingobacteriaceae</taxon>
        <taxon>Sphingobacterium</taxon>
    </lineage>
</organism>
<sequence>MKSLLVLFFGFLSPLILWAQDIVVPRLTPFPDHIQSTKIDLNGKWLFDVDPSESFWKSPQAVDCKNIQVPGEWVMQGFEVEKGAKAGYFRQFEIPVSWKGQRVKLRSNGIFSESTVYINGKKVGSHIGGFTPFEIDVTDFVHYGATNQITIAVRSESLADSLASASRYAVHALGGITRDIFLFAIPETNISSFHVVTDFDATYTDAVLSADVQLSNESMKAKGALKLAFSLLDTEGRSVDLGKSEYLVDELKNGINLNRSLKFQIRKPHHWTSESPYLYTLICELSDGSGVLHRTKRRVGFRELEVRGNQFLVNGKPIKLRGVNRHEVMPLRGRSLEGDIWAKDVKLFREANVNYIRTSHYPPDERLLEACDELGMFVEVEAPFCWAHETAIKKEDMYPLLVNQHIEMVNRDRSHPSIIMWSLGNESNLYKEYFKEAGEVIKKMDPSRPRIFSQWGPDADNGELEVTNHHYPGPTGPDMYRNSKRPVTFDEYIHVNSYNRFELSADPGVRNMWGPLLDKMWTAMYNSQGVLGGAIWAGIDDTFFLPNNKVVGYGTWGPLDGWRRAKPEYWNMKKSYSPVRLEQRGNLSNDGVVSFDVDNRHNFTDLSACRFEWRSGQDSGVVQVNLPARSKGHFDIDLKNEKHLDQEIYLKIISPLGFVIDEYLYSLKPGIAAAEVEKKGSVSFEEKNEAILVKDKNKVFEINKSDGLLKVYDVHGNNLINQGATLMLLPLNSEGRGIQMVGKDQNFEPFNPVCENWVCQSVVYNTQKDSLTILVKGTYKEAEGAYIYVFKANGVLTVSYDFELRTAVSPRQVGLVFEIPKEFNNLEWKRRGYWNMYPEDHLGSLTGHAVAFNPDLPVSASAGPSALPHLGWSFDQTDAGSNLFRATKENIYSADLSNLDGNKVKVLGNGKQHFRAWISTDKNSINMLVADYNNAGREGFLSSHAEVDYRPLKRGDRVTGKVMLRFEK</sequence>
<keyword evidence="15" id="KW-1185">Reference proteome</keyword>
<evidence type="ECO:0000259" key="12">
    <source>
        <dbReference type="Pfam" id="PF02837"/>
    </source>
</evidence>
<dbReference type="SUPFAM" id="SSF49785">
    <property type="entry name" value="Galactose-binding domain-like"/>
    <property type="match status" value="1"/>
</dbReference>
<comment type="caution">
    <text evidence="14">The sequence shown here is derived from an EMBL/GenBank/DDBJ whole genome shotgun (WGS) entry which is preliminary data.</text>
</comment>
<evidence type="ECO:0000259" key="13">
    <source>
        <dbReference type="Pfam" id="PF02929"/>
    </source>
</evidence>
<comment type="similarity">
    <text evidence="3">Belongs to the glycosyl hydrolase 2 family.</text>
</comment>
<proteinExistence type="inferred from homology"/>
<comment type="catalytic activity">
    <reaction evidence="1">
        <text>Hydrolysis of terminal non-reducing beta-D-galactose residues in beta-D-galactosides.</text>
        <dbReference type="EC" id="3.2.1.23"/>
    </reaction>
</comment>
<dbReference type="InterPro" id="IPR036156">
    <property type="entry name" value="Beta-gal/glucu_dom_sf"/>
</dbReference>
<dbReference type="Gene3D" id="3.20.20.80">
    <property type="entry name" value="Glycosidases"/>
    <property type="match status" value="1"/>
</dbReference>
<dbReference type="InterPro" id="IPR006104">
    <property type="entry name" value="Glyco_hydro_2_N"/>
</dbReference>
<evidence type="ECO:0000313" key="15">
    <source>
        <dbReference type="Proteomes" id="UP001597509"/>
    </source>
</evidence>
<feature type="domain" description="Beta galactosidase small chain/" evidence="13">
    <location>
        <begin position="696"/>
        <end position="847"/>
    </location>
</feature>
<dbReference type="InterPro" id="IPR050347">
    <property type="entry name" value="Bact_Beta-galactosidase"/>
</dbReference>
<evidence type="ECO:0000313" key="14">
    <source>
        <dbReference type="EMBL" id="MFD2905087.1"/>
    </source>
</evidence>
<evidence type="ECO:0000256" key="7">
    <source>
        <dbReference type="ARBA" id="ARBA00022837"/>
    </source>
</evidence>
<evidence type="ECO:0000256" key="1">
    <source>
        <dbReference type="ARBA" id="ARBA00001412"/>
    </source>
</evidence>
<dbReference type="InterPro" id="IPR006101">
    <property type="entry name" value="Glyco_hydro_2"/>
</dbReference>
<evidence type="ECO:0000259" key="10">
    <source>
        <dbReference type="Pfam" id="PF00703"/>
    </source>
</evidence>
<keyword evidence="6 14" id="KW-0378">Hydrolase</keyword>
<feature type="domain" description="Glycoside hydrolase family 2 catalytic" evidence="11">
    <location>
        <begin position="305"/>
        <end position="454"/>
    </location>
</feature>
<dbReference type="InterPro" id="IPR017853">
    <property type="entry name" value="GH"/>
</dbReference>
<evidence type="ECO:0000256" key="8">
    <source>
        <dbReference type="ARBA" id="ARBA00023295"/>
    </source>
</evidence>
<dbReference type="SUPFAM" id="SSF49303">
    <property type="entry name" value="beta-Galactosidase/glucuronidase domain"/>
    <property type="match status" value="1"/>
</dbReference>
<dbReference type="GO" id="GO:0016787">
    <property type="term" value="F:hydrolase activity"/>
    <property type="evidence" value="ECO:0007669"/>
    <property type="project" value="UniProtKB-KW"/>
</dbReference>
<dbReference type="RefSeq" id="WP_380921585.1">
    <property type="nucleotide sequence ID" value="NZ_JBHUPE010000005.1"/>
</dbReference>
<protein>
    <recommendedName>
        <fullName evidence="5">beta-galactosidase</fullName>
        <ecNumber evidence="5">3.2.1.23</ecNumber>
    </recommendedName>
    <alternativeName>
        <fullName evidence="9">Lactase</fullName>
    </alternativeName>
</protein>
<dbReference type="Pfam" id="PF02836">
    <property type="entry name" value="Glyco_hydro_2_C"/>
    <property type="match status" value="1"/>
</dbReference>
<keyword evidence="7" id="KW-0106">Calcium</keyword>
<dbReference type="InterPro" id="IPR013783">
    <property type="entry name" value="Ig-like_fold"/>
</dbReference>
<dbReference type="EC" id="3.2.1.23" evidence="5"/>
<dbReference type="InterPro" id="IPR004199">
    <property type="entry name" value="B-gal_small/dom_5"/>
</dbReference>
<dbReference type="InterPro" id="IPR006103">
    <property type="entry name" value="Glyco_hydro_2_cat"/>
</dbReference>
<dbReference type="InterPro" id="IPR008979">
    <property type="entry name" value="Galactose-bd-like_sf"/>
</dbReference>
<dbReference type="SUPFAM" id="SSF51445">
    <property type="entry name" value="(Trans)glycosidases"/>
    <property type="match status" value="1"/>
</dbReference>
<accession>A0ABW5YZS3</accession>
<evidence type="ECO:0000256" key="4">
    <source>
        <dbReference type="ARBA" id="ARBA00011245"/>
    </source>
</evidence>
<evidence type="ECO:0000256" key="2">
    <source>
        <dbReference type="ARBA" id="ARBA00001913"/>
    </source>
</evidence>
<keyword evidence="8" id="KW-0326">Glycosidase</keyword>
<comment type="subunit">
    <text evidence="4">Monomer.</text>
</comment>
<dbReference type="Pfam" id="PF02929">
    <property type="entry name" value="Bgal_small_N"/>
    <property type="match status" value="1"/>
</dbReference>
<evidence type="ECO:0000256" key="6">
    <source>
        <dbReference type="ARBA" id="ARBA00022801"/>
    </source>
</evidence>
<dbReference type="InterPro" id="IPR006102">
    <property type="entry name" value="Ig-like_GH2"/>
</dbReference>
<dbReference type="Gene3D" id="2.70.98.10">
    <property type="match status" value="1"/>
</dbReference>
<dbReference type="Pfam" id="PF02837">
    <property type="entry name" value="Glyco_hydro_2_N"/>
    <property type="match status" value="1"/>
</dbReference>
<dbReference type="EMBL" id="JBHUPE010000005">
    <property type="protein sequence ID" value="MFD2905087.1"/>
    <property type="molecule type" value="Genomic_DNA"/>
</dbReference>
<gene>
    <name evidence="14" type="ORF">ACFS6I_14185</name>
</gene>
<dbReference type="InterPro" id="IPR014718">
    <property type="entry name" value="GH-type_carb-bd"/>
</dbReference>